<dbReference type="Proteomes" id="UP000661077">
    <property type="component" value="Unassembled WGS sequence"/>
</dbReference>
<dbReference type="Gene3D" id="3.90.550.10">
    <property type="entry name" value="Spore Coat Polysaccharide Biosynthesis Protein SpsA, Chain A"/>
    <property type="match status" value="1"/>
</dbReference>
<dbReference type="CDD" id="cd00761">
    <property type="entry name" value="Glyco_tranf_GTA_type"/>
    <property type="match status" value="1"/>
</dbReference>
<name>A0ABS1WYW0_9GAMM</name>
<comment type="caution">
    <text evidence="2">The sequence shown here is derived from an EMBL/GenBank/DDBJ whole genome shotgun (WGS) entry which is preliminary data.</text>
</comment>
<dbReference type="SUPFAM" id="SSF53448">
    <property type="entry name" value="Nucleotide-diphospho-sugar transferases"/>
    <property type="match status" value="1"/>
</dbReference>
<evidence type="ECO:0000259" key="1">
    <source>
        <dbReference type="Pfam" id="PF00535"/>
    </source>
</evidence>
<accession>A0ABS1WYW0</accession>
<dbReference type="InterPro" id="IPR050834">
    <property type="entry name" value="Glycosyltransf_2"/>
</dbReference>
<keyword evidence="3" id="KW-1185">Reference proteome</keyword>
<protein>
    <submittedName>
        <fullName evidence="2">Glycosyltransferase family 2 protein</fullName>
    </submittedName>
</protein>
<dbReference type="EMBL" id="JAEVLS010000003">
    <property type="protein sequence ID" value="MBM0106162.1"/>
    <property type="molecule type" value="Genomic_DNA"/>
</dbReference>
<dbReference type="InterPro" id="IPR001173">
    <property type="entry name" value="Glyco_trans_2-like"/>
</dbReference>
<dbReference type="Pfam" id="PF00535">
    <property type="entry name" value="Glycos_transf_2"/>
    <property type="match status" value="1"/>
</dbReference>
<dbReference type="RefSeq" id="WP_203168274.1">
    <property type="nucleotide sequence ID" value="NZ_JAEVLS010000003.1"/>
</dbReference>
<evidence type="ECO:0000313" key="3">
    <source>
        <dbReference type="Proteomes" id="UP000661077"/>
    </source>
</evidence>
<organism evidence="2 3">
    <name type="scientific">Steroidobacter gossypii</name>
    <dbReference type="NCBI Taxonomy" id="2805490"/>
    <lineage>
        <taxon>Bacteria</taxon>
        <taxon>Pseudomonadati</taxon>
        <taxon>Pseudomonadota</taxon>
        <taxon>Gammaproteobacteria</taxon>
        <taxon>Steroidobacterales</taxon>
        <taxon>Steroidobacteraceae</taxon>
        <taxon>Steroidobacter</taxon>
    </lineage>
</organism>
<gene>
    <name evidence="2" type="ORF">JM946_15615</name>
</gene>
<reference evidence="2 3" key="1">
    <citation type="journal article" date="2021" name="Int. J. Syst. Evol. Microbiol.">
        <title>Steroidobacter gossypii sp. nov., isolated from soil of cotton cropping field.</title>
        <authorList>
            <person name="Huang R."/>
            <person name="Yang S."/>
            <person name="Zhen C."/>
            <person name="Liu W."/>
        </authorList>
    </citation>
    <scope>NUCLEOTIDE SEQUENCE [LARGE SCALE GENOMIC DNA]</scope>
    <source>
        <strain evidence="2 3">S1-65</strain>
    </source>
</reference>
<evidence type="ECO:0000313" key="2">
    <source>
        <dbReference type="EMBL" id="MBM0106162.1"/>
    </source>
</evidence>
<proteinExistence type="predicted"/>
<dbReference type="PANTHER" id="PTHR43685:SF2">
    <property type="entry name" value="GLYCOSYLTRANSFERASE 2-LIKE DOMAIN-CONTAINING PROTEIN"/>
    <property type="match status" value="1"/>
</dbReference>
<sequence length="301" mass="33742">MSSPTVAVVIPAYNRPDDLLRALQSVAAQSRPANEVVVCDDGSKEDLSAVIAAFESRLPLRCVRIPNSGGPARPRNVAVEHTSSDWIALLDADDWWEPSKLAAVYPALERSEVVYHKLRSVCDERGYGVHRRVIGWNTLSARAALYDLLTIGNPIPASSALVRRELYGRVGGMQHSPATVEDFDFWAKVALHGARFEFVDRILGHYQITPNSRSSTFLSHAGYFQEMFARYEPHFDPAQIKAVVAFKHYLVGIQYMHGSEWVQARAHLERAADLRLARQRISRLAKLLRVSLRMMRAGAPR</sequence>
<dbReference type="PANTHER" id="PTHR43685">
    <property type="entry name" value="GLYCOSYLTRANSFERASE"/>
    <property type="match status" value="1"/>
</dbReference>
<dbReference type="InterPro" id="IPR029044">
    <property type="entry name" value="Nucleotide-diphossugar_trans"/>
</dbReference>
<feature type="domain" description="Glycosyltransferase 2-like" evidence="1">
    <location>
        <begin position="8"/>
        <end position="167"/>
    </location>
</feature>